<comment type="similarity">
    <text evidence="2">Belongs to the metallo-dependent hydrolases superfamily. Adenosine and AMP deaminases family.</text>
</comment>
<evidence type="ECO:0000256" key="2">
    <source>
        <dbReference type="ARBA" id="ARBA00006676"/>
    </source>
</evidence>
<feature type="domain" description="Adenosine deaminase" evidence="7">
    <location>
        <begin position="656"/>
        <end position="723"/>
    </location>
</feature>
<gene>
    <name evidence="8" type="ORF">MOTC310_18165</name>
</gene>
<dbReference type="RefSeq" id="WP_331302822.1">
    <property type="nucleotide sequence ID" value="NZ_MLCA01000009.1"/>
</dbReference>
<sequence length="751" mass="83511">MSFTLDEVALEFLFWSPRLDHAVGRWPGSRSLGELFAAYLRRRLPAQNAEDVASAAKLFASDDTTLSEWYDHVLRPFERALIFRAGSPGLTVGALAQWRRLTARLDADGLVARRIARDAPQGVPAAELVGHLPGWGTYLSVHDRGLDQVLSKGLADSHVHIEACDPVPLLWLRVMAGEVAVDGLRSYVPEALGELVDDGETHRRREREKALVAGAVGVRRGMELLLPGSPILGAAPLAGPEAARTERTLLVSGWLAVRSGRTDVRDALDRYLVAKSTFIQRHLQSHGAGLGLMRFREFLDRGETINEQRLKKRSARVRYERYRRMLSLAAEAPNLRKLELRLAPFKSVREWAQFGKLWEDRFSGRAPFDGIETAFVVHFIRDADPAASVAVPMHFGRLRERLDKLSAVFQCFRHRHPELARHVVGIDVANLERGCPPEVFAPYLRLLRGAGPAVRRRPHAAFAHWGRLADAAQDRPPPGLRHLGLTYHAGEDFHHPLDGLRAMAGLLDNVLEPGDRIGHGLAAGWDIGRFEQTRRIGPLPQGVLLDNLVWLRREARAGGFWSGRAVQDADRVVTDLSHRIYGAHPPSHELDRVLDLRFEMPDPDWSGAGTARGLVHRETYDPGTMAARAAFAPSEEAAAMSRLAEQIGRAQVLVIESIRSKGVSVEANPSSNLATGTIDDLRDHPFFRFDDALGENALVSFNTDDPGLFGTRTDIEYATMFEAMLARDIDRSRALQMIDRARQRGLDQSFV</sequence>
<accession>A0ABU7TR31</accession>
<dbReference type="EC" id="3.5.4.4" evidence="3"/>
<dbReference type="InterPro" id="IPR032466">
    <property type="entry name" value="Metal_Hydrolase"/>
</dbReference>
<comment type="caution">
    <text evidence="8">The sequence shown here is derived from an EMBL/GenBank/DDBJ whole genome shotgun (WGS) entry which is preliminary data.</text>
</comment>
<proteinExistence type="inferred from homology"/>
<dbReference type="InterPro" id="IPR006330">
    <property type="entry name" value="Ado/ade_deaminase"/>
</dbReference>
<keyword evidence="4" id="KW-0479">Metal-binding</keyword>
<evidence type="ECO:0000313" key="9">
    <source>
        <dbReference type="Proteomes" id="UP001355206"/>
    </source>
</evidence>
<dbReference type="Proteomes" id="UP001355206">
    <property type="component" value="Unassembled WGS sequence"/>
</dbReference>
<evidence type="ECO:0000256" key="1">
    <source>
        <dbReference type="ARBA" id="ARBA00001947"/>
    </source>
</evidence>
<evidence type="ECO:0000313" key="8">
    <source>
        <dbReference type="EMBL" id="MEE7492295.1"/>
    </source>
</evidence>
<dbReference type="Gene3D" id="3.20.20.140">
    <property type="entry name" value="Metal-dependent hydrolases"/>
    <property type="match status" value="2"/>
</dbReference>
<dbReference type="SUPFAM" id="SSF51556">
    <property type="entry name" value="Metallo-dependent hydrolases"/>
    <property type="match status" value="1"/>
</dbReference>
<evidence type="ECO:0000256" key="5">
    <source>
        <dbReference type="ARBA" id="ARBA00022801"/>
    </source>
</evidence>
<keyword evidence="9" id="KW-1185">Reference proteome</keyword>
<dbReference type="Pfam" id="PF00962">
    <property type="entry name" value="A_deaminase"/>
    <property type="match status" value="1"/>
</dbReference>
<keyword evidence="5" id="KW-0378">Hydrolase</keyword>
<dbReference type="PANTHER" id="PTHR11409:SF43">
    <property type="entry name" value="ADENOSINE DEAMINASE"/>
    <property type="match status" value="1"/>
</dbReference>
<protein>
    <recommendedName>
        <fullName evidence="3">adenosine deaminase</fullName>
        <ecNumber evidence="3">3.5.4.4</ecNumber>
    </recommendedName>
</protein>
<keyword evidence="6" id="KW-0862">Zinc</keyword>
<dbReference type="EMBL" id="MLCA01000009">
    <property type="protein sequence ID" value="MEE7492295.1"/>
    <property type="molecule type" value="Genomic_DNA"/>
</dbReference>
<evidence type="ECO:0000256" key="6">
    <source>
        <dbReference type="ARBA" id="ARBA00022833"/>
    </source>
</evidence>
<evidence type="ECO:0000256" key="4">
    <source>
        <dbReference type="ARBA" id="ARBA00022723"/>
    </source>
</evidence>
<dbReference type="InterPro" id="IPR001365">
    <property type="entry name" value="A_deaminase_dom"/>
</dbReference>
<dbReference type="PANTHER" id="PTHR11409">
    <property type="entry name" value="ADENOSINE DEAMINASE"/>
    <property type="match status" value="1"/>
</dbReference>
<organism evidence="8 9">
    <name type="scientific">Methylobacterium oryzae</name>
    <dbReference type="NCBI Taxonomy" id="334852"/>
    <lineage>
        <taxon>Bacteria</taxon>
        <taxon>Pseudomonadati</taxon>
        <taxon>Pseudomonadota</taxon>
        <taxon>Alphaproteobacteria</taxon>
        <taxon>Hyphomicrobiales</taxon>
        <taxon>Methylobacteriaceae</taxon>
        <taxon>Methylobacterium</taxon>
    </lineage>
</organism>
<comment type="cofactor">
    <cofactor evidence="1">
        <name>Zn(2+)</name>
        <dbReference type="ChEBI" id="CHEBI:29105"/>
    </cofactor>
</comment>
<evidence type="ECO:0000256" key="3">
    <source>
        <dbReference type="ARBA" id="ARBA00012784"/>
    </source>
</evidence>
<evidence type="ECO:0000259" key="7">
    <source>
        <dbReference type="Pfam" id="PF00962"/>
    </source>
</evidence>
<reference evidence="8 9" key="1">
    <citation type="journal article" date="2012" name="Genet. Mol. Biol.">
        <title>Analysis of 16S rRNA and mxaF genes revealing insights into Methylobacterium niche-specific plant association.</title>
        <authorList>
            <person name="Dourado M.N."/>
            <person name="Andreote F.D."/>
            <person name="Dini-Andreote F."/>
            <person name="Conti R."/>
            <person name="Araujo J.M."/>
            <person name="Araujo W.L."/>
        </authorList>
    </citation>
    <scope>NUCLEOTIDE SEQUENCE [LARGE SCALE GENOMIC DNA]</scope>
    <source>
        <strain evidence="8 9">TC3-10</strain>
    </source>
</reference>
<name>A0ABU7TR31_9HYPH</name>